<evidence type="ECO:0000313" key="3">
    <source>
        <dbReference type="Proteomes" id="UP000324222"/>
    </source>
</evidence>
<protein>
    <submittedName>
        <fullName evidence="2">Uncharacterized protein</fullName>
    </submittedName>
</protein>
<keyword evidence="1" id="KW-0472">Membrane</keyword>
<dbReference type="AlphaFoldDB" id="A0A5B7GPS0"/>
<keyword evidence="3" id="KW-1185">Reference proteome</keyword>
<keyword evidence="1" id="KW-0812">Transmembrane</keyword>
<feature type="transmembrane region" description="Helical" evidence="1">
    <location>
        <begin position="6"/>
        <end position="28"/>
    </location>
</feature>
<keyword evidence="1" id="KW-1133">Transmembrane helix</keyword>
<dbReference type="Proteomes" id="UP000324222">
    <property type="component" value="Unassembled WGS sequence"/>
</dbReference>
<gene>
    <name evidence="2" type="ORF">E2C01_053454</name>
</gene>
<evidence type="ECO:0000313" key="2">
    <source>
        <dbReference type="EMBL" id="MPC59435.1"/>
    </source>
</evidence>
<comment type="caution">
    <text evidence="2">The sequence shown here is derived from an EMBL/GenBank/DDBJ whole genome shotgun (WGS) entry which is preliminary data.</text>
</comment>
<sequence>MEFVNLWYLLICINDIFIILGSCLKIGLESKIHMPKFPVQSIKKKQNRISLEIIS</sequence>
<organism evidence="2 3">
    <name type="scientific">Portunus trituberculatus</name>
    <name type="common">Swimming crab</name>
    <name type="synonym">Neptunus trituberculatus</name>
    <dbReference type="NCBI Taxonomy" id="210409"/>
    <lineage>
        <taxon>Eukaryota</taxon>
        <taxon>Metazoa</taxon>
        <taxon>Ecdysozoa</taxon>
        <taxon>Arthropoda</taxon>
        <taxon>Crustacea</taxon>
        <taxon>Multicrustacea</taxon>
        <taxon>Malacostraca</taxon>
        <taxon>Eumalacostraca</taxon>
        <taxon>Eucarida</taxon>
        <taxon>Decapoda</taxon>
        <taxon>Pleocyemata</taxon>
        <taxon>Brachyura</taxon>
        <taxon>Eubrachyura</taxon>
        <taxon>Portunoidea</taxon>
        <taxon>Portunidae</taxon>
        <taxon>Portuninae</taxon>
        <taxon>Portunus</taxon>
    </lineage>
</organism>
<proteinExistence type="predicted"/>
<evidence type="ECO:0000256" key="1">
    <source>
        <dbReference type="SAM" id="Phobius"/>
    </source>
</evidence>
<reference evidence="2 3" key="1">
    <citation type="submission" date="2019-05" db="EMBL/GenBank/DDBJ databases">
        <title>Another draft genome of Portunus trituberculatus and its Hox gene families provides insights of decapod evolution.</title>
        <authorList>
            <person name="Jeong J.-H."/>
            <person name="Song I."/>
            <person name="Kim S."/>
            <person name="Choi T."/>
            <person name="Kim D."/>
            <person name="Ryu S."/>
            <person name="Kim W."/>
        </authorList>
    </citation>
    <scope>NUCLEOTIDE SEQUENCE [LARGE SCALE GENOMIC DNA]</scope>
    <source>
        <tissue evidence="2">Muscle</tissue>
    </source>
</reference>
<dbReference type="EMBL" id="VSRR010016561">
    <property type="protein sequence ID" value="MPC59435.1"/>
    <property type="molecule type" value="Genomic_DNA"/>
</dbReference>
<accession>A0A5B7GPS0</accession>
<name>A0A5B7GPS0_PORTR</name>